<accession>A0A940WYB8</accession>
<proteinExistence type="predicted"/>
<gene>
    <name evidence="1" type="ORF">J7W16_17660</name>
</gene>
<comment type="caution">
    <text evidence="1">The sequence shown here is derived from an EMBL/GenBank/DDBJ whole genome shotgun (WGS) entry which is preliminary data.</text>
</comment>
<organism evidence="1 2">
    <name type="scientific">Halalkalibacter suaedae</name>
    <dbReference type="NCBI Taxonomy" id="2822140"/>
    <lineage>
        <taxon>Bacteria</taxon>
        <taxon>Bacillati</taxon>
        <taxon>Bacillota</taxon>
        <taxon>Bacilli</taxon>
        <taxon>Bacillales</taxon>
        <taxon>Bacillaceae</taxon>
        <taxon>Halalkalibacter</taxon>
    </lineage>
</organism>
<dbReference type="InterPro" id="IPR020296">
    <property type="entry name" value="Spore_Cse60"/>
</dbReference>
<evidence type="ECO:0000313" key="2">
    <source>
        <dbReference type="Proteomes" id="UP000678228"/>
    </source>
</evidence>
<keyword evidence="2" id="KW-1185">Reference proteome</keyword>
<dbReference type="Proteomes" id="UP000678228">
    <property type="component" value="Unassembled WGS sequence"/>
</dbReference>
<evidence type="ECO:0000313" key="1">
    <source>
        <dbReference type="EMBL" id="MBP3952953.1"/>
    </source>
</evidence>
<dbReference type="RefSeq" id="WP_210598800.1">
    <property type="nucleotide sequence ID" value="NZ_JAGKSQ010000008.1"/>
</dbReference>
<dbReference type="AlphaFoldDB" id="A0A940WYB8"/>
<dbReference type="Pfam" id="PF10957">
    <property type="entry name" value="Spore_Cse60"/>
    <property type="match status" value="1"/>
</dbReference>
<name>A0A940WYB8_9BACI</name>
<dbReference type="EMBL" id="JAGKSQ010000008">
    <property type="protein sequence ID" value="MBP3952953.1"/>
    <property type="molecule type" value="Genomic_DNA"/>
</dbReference>
<protein>
    <submittedName>
        <fullName evidence="1">Sporulation protein Cse60</fullName>
    </submittedName>
</protein>
<sequence length="54" mass="6038">MHQVKIIKGTSSKTLQDRVNETLENLDGEFIDIKVSGASSGQEEKFLAVIIYKK</sequence>
<reference evidence="1" key="1">
    <citation type="submission" date="2021-03" db="EMBL/GenBank/DDBJ databases">
        <title>Bacillus suaedae sp. nov., isolated from Suaeda aralocaspica.</title>
        <authorList>
            <person name="Lei R.F.R."/>
        </authorList>
    </citation>
    <scope>NUCLEOTIDE SEQUENCE</scope>
    <source>
        <strain evidence="1">YZJH907-2</strain>
    </source>
</reference>